<gene>
    <name evidence="1" type="ORF">FEV09_24015</name>
</gene>
<reference evidence="1" key="1">
    <citation type="submission" date="2019-05" db="EMBL/GenBank/DDBJ databases">
        <title>Whole genome sequencing of Pseudanabaena catenata USMAC16.</title>
        <authorList>
            <person name="Khan Z."/>
            <person name="Omar W.M."/>
            <person name="Convey P."/>
            <person name="Merican F."/>
            <person name="Najimudin N."/>
        </authorList>
    </citation>
    <scope>NUCLEOTIDE SEQUENCE</scope>
    <source>
        <strain evidence="1">USMAC16</strain>
    </source>
</reference>
<keyword evidence="2" id="KW-1185">Reference proteome</keyword>
<accession>A0A9X4RJY9</accession>
<evidence type="ECO:0000313" key="2">
    <source>
        <dbReference type="Proteomes" id="UP001152872"/>
    </source>
</evidence>
<dbReference type="EMBL" id="VBTY01000457">
    <property type="protein sequence ID" value="MDG3497578.1"/>
    <property type="molecule type" value="Genomic_DNA"/>
</dbReference>
<protein>
    <submittedName>
        <fullName evidence="1">Uncharacterized protein</fullName>
    </submittedName>
</protein>
<name>A0A9X4RJY9_9CYAN</name>
<evidence type="ECO:0000313" key="1">
    <source>
        <dbReference type="EMBL" id="MDG3497578.1"/>
    </source>
</evidence>
<dbReference type="RefSeq" id="WP_267879035.1">
    <property type="nucleotide sequence ID" value="NZ_VBTY01000457.1"/>
</dbReference>
<sequence>MTLANSTRSTIALILPQPKDRFRYFVGNHSKTNFAEAMIQQ</sequence>
<proteinExistence type="predicted"/>
<organism evidence="1 2">
    <name type="scientific">Pseudanabaena catenata USMAC16</name>
    <dbReference type="NCBI Taxonomy" id="1855837"/>
    <lineage>
        <taxon>Bacteria</taxon>
        <taxon>Bacillati</taxon>
        <taxon>Cyanobacteriota</taxon>
        <taxon>Cyanophyceae</taxon>
        <taxon>Pseudanabaenales</taxon>
        <taxon>Pseudanabaenaceae</taxon>
        <taxon>Pseudanabaena</taxon>
    </lineage>
</organism>
<dbReference type="AlphaFoldDB" id="A0A9X4RJY9"/>
<dbReference type="Proteomes" id="UP001152872">
    <property type="component" value="Unassembled WGS sequence"/>
</dbReference>
<comment type="caution">
    <text evidence="1">The sequence shown here is derived from an EMBL/GenBank/DDBJ whole genome shotgun (WGS) entry which is preliminary data.</text>
</comment>